<reference evidence="2" key="1">
    <citation type="submission" date="2013-07" db="EMBL/GenBank/DDBJ databases">
        <title>Isolation and characterization of PM16 - a novel Podoviridae bacteriophage specific for Proteus mirabilis.</title>
        <authorList>
            <person name="Morozova V.V."/>
            <person name="Tupikin A.E."/>
            <person name="Kabilov M.R."/>
            <person name="Kurilshikov A.M."/>
            <person name="Babkin I.V."/>
            <person name="Shedko E.D."/>
        </authorList>
    </citation>
    <scope>NUCLEOTIDE SEQUENCE [LARGE SCALE GENOMIC DNA]</scope>
</reference>
<dbReference type="Proteomes" id="UP000031091">
    <property type="component" value="Segment"/>
</dbReference>
<gene>
    <name evidence="1" type="ORF">PM16_33</name>
</gene>
<dbReference type="KEGG" id="vg:24722477"/>
<accession>A0A0A6ZK75</accession>
<dbReference type="GeneID" id="24722477"/>
<organism evidence="1 2">
    <name type="scientific">Proteus phage PM16</name>
    <dbReference type="NCBI Taxonomy" id="1357704"/>
    <lineage>
        <taxon>Viruses</taxon>
        <taxon>Duplodnaviria</taxon>
        <taxon>Heunggongvirae</taxon>
        <taxon>Uroviricota</taxon>
        <taxon>Caudoviricetes</taxon>
        <taxon>Autographivirales</taxon>
        <taxon>Autoscriptoviridae</taxon>
        <taxon>Slopekvirinae</taxon>
        <taxon>Novosibovirus</taxon>
        <taxon>Novosibovirus PM16</taxon>
    </lineage>
</organism>
<dbReference type="OrthoDB" id="8156at10239"/>
<dbReference type="Pfam" id="PF17212">
    <property type="entry name" value="Tube"/>
    <property type="match status" value="1"/>
</dbReference>
<evidence type="ECO:0000313" key="2">
    <source>
        <dbReference type="Proteomes" id="UP000031091"/>
    </source>
</evidence>
<dbReference type="InterPro" id="IPR033767">
    <property type="entry name" value="Tail_Gp11"/>
</dbReference>
<proteinExistence type="predicted"/>
<name>A0A0A6ZK75_9CAUD</name>
<sequence length="185" mass="20727">MRLIDAINVTLSALGESEIMSLSTSNPSAGVARSAIKRGTRALLSTGWWFNTVNLDVQAPQSGEIKLPSNAVSVFDKVGRNLYGIRDGVLYNLATQSKFFTGRVQVQVRLGIDFEDLPEYPAQYIAYTAAAEVYMNDLGTDNNVQQLQMKAQEMYRLMHMEQVRVQKMNTSRTPQGFRIRRSISI</sequence>
<dbReference type="RefSeq" id="YP_009147867.1">
    <property type="nucleotide sequence ID" value="NC_027342.1"/>
</dbReference>
<dbReference type="SMR" id="A0A0A6ZK75"/>
<protein>
    <submittedName>
        <fullName evidence="1">Tail tubular protein A</fullName>
    </submittedName>
</protein>
<keyword evidence="2" id="KW-1185">Reference proteome</keyword>
<dbReference type="EMBL" id="KF319020">
    <property type="protein sequence ID" value="AGZ17277.1"/>
    <property type="molecule type" value="Genomic_DNA"/>
</dbReference>
<evidence type="ECO:0000313" key="1">
    <source>
        <dbReference type="EMBL" id="AGZ17277.1"/>
    </source>
</evidence>